<comment type="caution">
    <text evidence="1">The sequence shown here is derived from an EMBL/GenBank/DDBJ whole genome shotgun (WGS) entry which is preliminary data.</text>
</comment>
<organism evidence="1 2">
    <name type="scientific">Gossypium arboreum</name>
    <name type="common">Tree cotton</name>
    <name type="synonym">Gossypium nanking</name>
    <dbReference type="NCBI Taxonomy" id="29729"/>
    <lineage>
        <taxon>Eukaryota</taxon>
        <taxon>Viridiplantae</taxon>
        <taxon>Streptophyta</taxon>
        <taxon>Embryophyta</taxon>
        <taxon>Tracheophyta</taxon>
        <taxon>Spermatophyta</taxon>
        <taxon>Magnoliopsida</taxon>
        <taxon>eudicotyledons</taxon>
        <taxon>Gunneridae</taxon>
        <taxon>Pentapetalae</taxon>
        <taxon>rosids</taxon>
        <taxon>malvids</taxon>
        <taxon>Malvales</taxon>
        <taxon>Malvaceae</taxon>
        <taxon>Malvoideae</taxon>
        <taxon>Gossypium</taxon>
    </lineage>
</organism>
<protein>
    <submittedName>
        <fullName evidence="1">Uncharacterized protein</fullName>
    </submittedName>
</protein>
<reference evidence="1 2" key="1">
    <citation type="submission" date="2023-03" db="EMBL/GenBank/DDBJ databases">
        <title>WGS of Gossypium arboreum.</title>
        <authorList>
            <person name="Yu D."/>
        </authorList>
    </citation>
    <scope>NUCLEOTIDE SEQUENCE [LARGE SCALE GENOMIC DNA]</scope>
    <source>
        <tissue evidence="1">Leaf</tissue>
    </source>
</reference>
<accession>A0ABR0NJJ9</accession>
<name>A0ABR0NJJ9_GOSAR</name>
<dbReference type="Proteomes" id="UP001358586">
    <property type="component" value="Chromosome 10"/>
</dbReference>
<evidence type="ECO:0000313" key="2">
    <source>
        <dbReference type="Proteomes" id="UP001358586"/>
    </source>
</evidence>
<evidence type="ECO:0000313" key="1">
    <source>
        <dbReference type="EMBL" id="KAK5795180.1"/>
    </source>
</evidence>
<dbReference type="EMBL" id="JARKNE010000010">
    <property type="protein sequence ID" value="KAK5795180.1"/>
    <property type="molecule type" value="Genomic_DNA"/>
</dbReference>
<sequence>MVLLPYHGTCSTVVSLGSGIASSGPFGLLFLLHPSNGHNALCGVQERRDIGNGGWSCFSAGLVAKWVVPPEILGILFGQRFALGSKVSSWLIILESLRRREAWRIGLSGSKDRRLNMRLFHLIIFRTPVTISYKVDNLVGGSLIIITEPEVTNIVIGIRLLSTDGHEIDCGLSLIIWMYQIASPRLATLLSAAHFARSADREGVDTLVAH</sequence>
<keyword evidence="2" id="KW-1185">Reference proteome</keyword>
<gene>
    <name evidence="1" type="ORF">PVK06_036438</name>
</gene>
<proteinExistence type="predicted"/>